<dbReference type="AlphaFoldDB" id="A0A1G6Y7D3"/>
<name>A0A1G6Y7D3_9ACTN</name>
<accession>A0A1G6Y7D3</accession>
<dbReference type="Proteomes" id="UP000182100">
    <property type="component" value="Unassembled WGS sequence"/>
</dbReference>
<proteinExistence type="predicted"/>
<keyword evidence="2" id="KW-1185">Reference proteome</keyword>
<protein>
    <submittedName>
        <fullName evidence="1">Uncharacterized protein</fullName>
    </submittedName>
</protein>
<organism evidence="1 2">
    <name type="scientific">Streptomyces prasinopilosus</name>
    <dbReference type="NCBI Taxonomy" id="67344"/>
    <lineage>
        <taxon>Bacteria</taxon>
        <taxon>Bacillati</taxon>
        <taxon>Actinomycetota</taxon>
        <taxon>Actinomycetes</taxon>
        <taxon>Kitasatosporales</taxon>
        <taxon>Streptomycetaceae</taxon>
        <taxon>Streptomyces</taxon>
    </lineage>
</organism>
<evidence type="ECO:0000313" key="2">
    <source>
        <dbReference type="Proteomes" id="UP000182100"/>
    </source>
</evidence>
<dbReference type="EMBL" id="FMZK01000012">
    <property type="protein sequence ID" value="SDD85863.1"/>
    <property type="molecule type" value="Genomic_DNA"/>
</dbReference>
<evidence type="ECO:0000313" key="1">
    <source>
        <dbReference type="EMBL" id="SDD85863.1"/>
    </source>
</evidence>
<gene>
    <name evidence="1" type="ORF">SAMN05216505_112219</name>
</gene>
<sequence length="53" mass="5520">MCRGWPATAIPATATPAVWSGACGEPQHGARYGSPLTQPALQETVGQFQLPLV</sequence>
<dbReference type="PROSITE" id="PS51257">
    <property type="entry name" value="PROKAR_LIPOPROTEIN"/>
    <property type="match status" value="1"/>
</dbReference>
<reference evidence="2" key="1">
    <citation type="submission" date="2016-10" db="EMBL/GenBank/DDBJ databases">
        <authorList>
            <person name="Varghese N."/>
            <person name="Submissions S."/>
        </authorList>
    </citation>
    <scope>NUCLEOTIDE SEQUENCE [LARGE SCALE GENOMIC DNA]</scope>
    <source>
        <strain evidence="2">CGMCC 4.3504</strain>
    </source>
</reference>